<gene>
    <name evidence="1" type="ORF">AAG747_06465</name>
</gene>
<proteinExistence type="predicted"/>
<keyword evidence="2" id="KW-1185">Reference proteome</keyword>
<name>A0AAW9S9F8_9BACT</name>
<dbReference type="Proteomes" id="UP001403385">
    <property type="component" value="Unassembled WGS sequence"/>
</dbReference>
<evidence type="ECO:0000313" key="1">
    <source>
        <dbReference type="EMBL" id="MEN7547541.1"/>
    </source>
</evidence>
<protein>
    <submittedName>
        <fullName evidence="1">Uncharacterized protein</fullName>
    </submittedName>
</protein>
<reference evidence="1 2" key="1">
    <citation type="submission" date="2024-04" db="EMBL/GenBank/DDBJ databases">
        <title>Novel genus in family Flammeovirgaceae.</title>
        <authorList>
            <person name="Nguyen T.H."/>
            <person name="Vuong T.Q."/>
            <person name="Le H."/>
            <person name="Kim S.-G."/>
        </authorList>
    </citation>
    <scope>NUCLEOTIDE SEQUENCE [LARGE SCALE GENOMIC DNA]</scope>
    <source>
        <strain evidence="1 2">JCM 23209</strain>
    </source>
</reference>
<organism evidence="1 2">
    <name type="scientific">Rapidithrix thailandica</name>
    <dbReference type="NCBI Taxonomy" id="413964"/>
    <lineage>
        <taxon>Bacteria</taxon>
        <taxon>Pseudomonadati</taxon>
        <taxon>Bacteroidota</taxon>
        <taxon>Cytophagia</taxon>
        <taxon>Cytophagales</taxon>
        <taxon>Flammeovirgaceae</taxon>
        <taxon>Rapidithrix</taxon>
    </lineage>
</organism>
<dbReference type="AlphaFoldDB" id="A0AAW9S9F8"/>
<comment type="caution">
    <text evidence="1">The sequence shown here is derived from an EMBL/GenBank/DDBJ whole genome shotgun (WGS) entry which is preliminary data.</text>
</comment>
<accession>A0AAW9S9F8</accession>
<evidence type="ECO:0000313" key="2">
    <source>
        <dbReference type="Proteomes" id="UP001403385"/>
    </source>
</evidence>
<dbReference type="RefSeq" id="WP_346820329.1">
    <property type="nucleotide sequence ID" value="NZ_JBDKWZ010000003.1"/>
</dbReference>
<dbReference type="EMBL" id="JBDKWZ010000003">
    <property type="protein sequence ID" value="MEN7547541.1"/>
    <property type="molecule type" value="Genomic_DNA"/>
</dbReference>
<sequence length="67" mass="8009">MLDYSKLILDKVSFNRILFEKELRKAVRQLSDQEIHKLKNWCIAKYGPKYKSLILDVFDEALSETYL</sequence>